<evidence type="ECO:0000256" key="4">
    <source>
        <dbReference type="ARBA" id="ARBA00022801"/>
    </source>
</evidence>
<reference evidence="9 10" key="1">
    <citation type="submission" date="2009-11" db="EMBL/GenBank/DDBJ databases">
        <title>Annotation of Allomyces macrogynus ATCC 38327.</title>
        <authorList>
            <consortium name="The Broad Institute Genome Sequencing Platform"/>
            <person name="Russ C."/>
            <person name="Cuomo C."/>
            <person name="Burger G."/>
            <person name="Gray M.W."/>
            <person name="Holland P.W.H."/>
            <person name="King N."/>
            <person name="Lang F.B.F."/>
            <person name="Roger A.J."/>
            <person name="Ruiz-Trillo I."/>
            <person name="Young S.K."/>
            <person name="Zeng Q."/>
            <person name="Gargeya S."/>
            <person name="Fitzgerald M."/>
            <person name="Haas B."/>
            <person name="Abouelleil A."/>
            <person name="Alvarado L."/>
            <person name="Arachchi H.M."/>
            <person name="Berlin A."/>
            <person name="Chapman S.B."/>
            <person name="Gearin G."/>
            <person name="Goldberg J."/>
            <person name="Griggs A."/>
            <person name="Gujja S."/>
            <person name="Hansen M."/>
            <person name="Heiman D."/>
            <person name="Howarth C."/>
            <person name="Larimer J."/>
            <person name="Lui A."/>
            <person name="MacDonald P.J.P."/>
            <person name="McCowen C."/>
            <person name="Montmayeur A."/>
            <person name="Murphy C."/>
            <person name="Neiman D."/>
            <person name="Pearson M."/>
            <person name="Priest M."/>
            <person name="Roberts A."/>
            <person name="Saif S."/>
            <person name="Shea T."/>
            <person name="Sisk P."/>
            <person name="Stolte C."/>
            <person name="Sykes S."/>
            <person name="Wortman J."/>
            <person name="Nusbaum C."/>
            <person name="Birren B."/>
        </authorList>
    </citation>
    <scope>NUCLEOTIDE SEQUENCE [LARGE SCALE GENOMIC DNA]</scope>
    <source>
        <strain evidence="9 10">ATCC 38327</strain>
    </source>
</reference>
<dbReference type="CDD" id="cd06455">
    <property type="entry name" value="M3A_TOP"/>
    <property type="match status" value="1"/>
</dbReference>
<dbReference type="Gene3D" id="1.20.1050.40">
    <property type="entry name" value="Endopeptidase. Chain P, domain 1"/>
    <property type="match status" value="1"/>
</dbReference>
<dbReference type="PANTHER" id="PTHR11804:SF84">
    <property type="entry name" value="SACCHAROLYSIN"/>
    <property type="match status" value="1"/>
</dbReference>
<dbReference type="EMBL" id="GG745348">
    <property type="protein sequence ID" value="KNE65735.1"/>
    <property type="molecule type" value="Genomic_DNA"/>
</dbReference>
<protein>
    <recommendedName>
        <fullName evidence="8">Peptidase M3A/M3B catalytic domain-containing protein</fullName>
    </recommendedName>
</protein>
<feature type="domain" description="Peptidase M3A/M3B catalytic" evidence="8">
    <location>
        <begin position="219"/>
        <end position="681"/>
    </location>
</feature>
<dbReference type="GO" id="GO:0005758">
    <property type="term" value="C:mitochondrial intermembrane space"/>
    <property type="evidence" value="ECO:0007669"/>
    <property type="project" value="TreeGrafter"/>
</dbReference>
<dbReference type="InterPro" id="IPR045090">
    <property type="entry name" value="Pept_M3A_M3B"/>
</dbReference>
<keyword evidence="6 7" id="KW-0482">Metalloprotease</keyword>
<evidence type="ECO:0000259" key="8">
    <source>
        <dbReference type="Pfam" id="PF01432"/>
    </source>
</evidence>
<reference evidence="10" key="2">
    <citation type="submission" date="2009-11" db="EMBL/GenBank/DDBJ databases">
        <title>The Genome Sequence of Allomyces macrogynus strain ATCC 38327.</title>
        <authorList>
            <consortium name="The Broad Institute Genome Sequencing Platform"/>
            <person name="Russ C."/>
            <person name="Cuomo C."/>
            <person name="Shea T."/>
            <person name="Young S.K."/>
            <person name="Zeng Q."/>
            <person name="Koehrsen M."/>
            <person name="Haas B."/>
            <person name="Borodovsky M."/>
            <person name="Guigo R."/>
            <person name="Alvarado L."/>
            <person name="Berlin A."/>
            <person name="Borenstein D."/>
            <person name="Chen Z."/>
            <person name="Engels R."/>
            <person name="Freedman E."/>
            <person name="Gellesch M."/>
            <person name="Goldberg J."/>
            <person name="Griggs A."/>
            <person name="Gujja S."/>
            <person name="Heiman D."/>
            <person name="Hepburn T."/>
            <person name="Howarth C."/>
            <person name="Jen D."/>
            <person name="Larson L."/>
            <person name="Lewis B."/>
            <person name="Mehta T."/>
            <person name="Park D."/>
            <person name="Pearson M."/>
            <person name="Roberts A."/>
            <person name="Saif S."/>
            <person name="Shenoy N."/>
            <person name="Sisk P."/>
            <person name="Stolte C."/>
            <person name="Sykes S."/>
            <person name="Walk T."/>
            <person name="White J."/>
            <person name="Yandava C."/>
            <person name="Burger G."/>
            <person name="Gray M.W."/>
            <person name="Holland P.W.H."/>
            <person name="King N."/>
            <person name="Lang F.B.F."/>
            <person name="Roger A.J."/>
            <person name="Ruiz-Trillo I."/>
            <person name="Lander E."/>
            <person name="Nusbaum C."/>
        </authorList>
    </citation>
    <scope>NUCLEOTIDE SEQUENCE [LARGE SCALE GENOMIC DNA]</scope>
    <source>
        <strain evidence="10">ATCC 38327</strain>
    </source>
</reference>
<evidence type="ECO:0000256" key="3">
    <source>
        <dbReference type="ARBA" id="ARBA00022723"/>
    </source>
</evidence>
<organism evidence="9 10">
    <name type="scientific">Allomyces macrogynus (strain ATCC 38327)</name>
    <name type="common">Allomyces javanicus var. macrogynus</name>
    <dbReference type="NCBI Taxonomy" id="578462"/>
    <lineage>
        <taxon>Eukaryota</taxon>
        <taxon>Fungi</taxon>
        <taxon>Fungi incertae sedis</taxon>
        <taxon>Blastocladiomycota</taxon>
        <taxon>Blastocladiomycetes</taxon>
        <taxon>Blastocladiales</taxon>
        <taxon>Blastocladiaceae</taxon>
        <taxon>Allomyces</taxon>
    </lineage>
</organism>
<evidence type="ECO:0000256" key="6">
    <source>
        <dbReference type="ARBA" id="ARBA00023049"/>
    </source>
</evidence>
<keyword evidence="3 7" id="KW-0479">Metal-binding</keyword>
<dbReference type="InterPro" id="IPR001567">
    <property type="entry name" value="Pept_M3A_M3B_dom"/>
</dbReference>
<evidence type="ECO:0000256" key="1">
    <source>
        <dbReference type="ARBA" id="ARBA00006040"/>
    </source>
</evidence>
<proteinExistence type="inferred from homology"/>
<dbReference type="SUPFAM" id="SSF55486">
    <property type="entry name" value="Metalloproteases ('zincins'), catalytic domain"/>
    <property type="match status" value="1"/>
</dbReference>
<keyword evidence="2 7" id="KW-0645">Protease</keyword>
<dbReference type="OMA" id="QYFPLER"/>
<dbReference type="STRING" id="578462.A0A0L0STK3"/>
<dbReference type="Gene3D" id="3.40.390.10">
    <property type="entry name" value="Collagenase (Catalytic Domain)"/>
    <property type="match status" value="1"/>
</dbReference>
<dbReference type="InterPro" id="IPR024080">
    <property type="entry name" value="Neurolysin/TOP_N"/>
</dbReference>
<dbReference type="Pfam" id="PF01432">
    <property type="entry name" value="Peptidase_M3"/>
    <property type="match status" value="1"/>
</dbReference>
<keyword evidence="4 7" id="KW-0378">Hydrolase</keyword>
<dbReference type="OrthoDB" id="534666at2759"/>
<dbReference type="eggNOG" id="KOG2089">
    <property type="taxonomic scope" value="Eukaryota"/>
</dbReference>
<evidence type="ECO:0000256" key="2">
    <source>
        <dbReference type="ARBA" id="ARBA00022670"/>
    </source>
</evidence>
<evidence type="ECO:0000256" key="5">
    <source>
        <dbReference type="ARBA" id="ARBA00022833"/>
    </source>
</evidence>
<evidence type="ECO:0000256" key="7">
    <source>
        <dbReference type="RuleBase" id="RU003435"/>
    </source>
</evidence>
<dbReference type="InterPro" id="IPR024079">
    <property type="entry name" value="MetalloPept_cat_dom_sf"/>
</dbReference>
<dbReference type="PANTHER" id="PTHR11804">
    <property type="entry name" value="PROTEASE M3 THIMET OLIGOPEPTIDASE-RELATED"/>
    <property type="match status" value="1"/>
</dbReference>
<comment type="similarity">
    <text evidence="1 7">Belongs to the peptidase M3 family.</text>
</comment>
<sequence>MSTIVPATDLPAAEFTLADVTVESIEARVQSITASLDAARDTIAALAPKDRTVESTLLALHAALDAAAVDQVFATFPSMVHADADVRSASAAAKTTLKQAFDAAYADARVFAALEAVEAEVRNRNDTVLSRLYDQTMALHRANGLAIADPDQCADYTKTRGEIAHLEQKYTQTINEDTTTLDFNGDALRGCSDRYLSGLDRTGDGMYVVTTKAPDYLAVMQTCAVLATRKAMYTAYNARCKANLAVLADMVAARQKAANLAGYASHAHYRLSFNMAKSPDQLAFLDDLAVKLQPRREADMAQLQALKDADVDAPHGESVQPWDIAYYVAVLKKTRYAIDDDVIAQYFPLERVLNATLAIYATMFDLEFVAAENMPKWHADVRAYTVYRGSTKELVGHFYLDLHPRPGKYGHQCVVPLMPATLCPDGTRTLPIAANIGNMTKATPGRPALLRFSEARTFFHECGHVMHCLLTQSDHALHAWSWSVNPYPGGVEIDFLELPSQMLENWLYDAQVLAQMTSHVDTGAALPGAEQKTLAALRRVNGGYAYTRQLFMSLYDLAIHAPGFAEGDQDTIIAKLASTWADLQRSVNGTEMIDGTWPYAAWYHPPPGTMPGSYSYLYSEVASHDCFPEVMRRAGPQGSLDPAVSREYAEKILVPGATQSGDAMLRNYLGRELSDVPFLHHVLGDDE</sequence>
<keyword evidence="10" id="KW-1185">Reference proteome</keyword>
<comment type="cofactor">
    <cofactor evidence="7">
        <name>Zn(2+)</name>
        <dbReference type="ChEBI" id="CHEBI:29105"/>
    </cofactor>
    <text evidence="7">Binds 1 zinc ion.</text>
</comment>
<gene>
    <name evidence="9" type="ORF">AMAG_09715</name>
</gene>
<dbReference type="GO" id="GO:0006518">
    <property type="term" value="P:peptide metabolic process"/>
    <property type="evidence" value="ECO:0007669"/>
    <property type="project" value="TreeGrafter"/>
</dbReference>
<dbReference type="FunFam" id="3.40.390.10:FF:000074">
    <property type="entry name" value="Metalloprotease"/>
    <property type="match status" value="1"/>
</dbReference>
<dbReference type="AlphaFoldDB" id="A0A0L0STK3"/>
<accession>A0A0L0STK3</accession>
<dbReference type="GO" id="GO:0006508">
    <property type="term" value="P:proteolysis"/>
    <property type="evidence" value="ECO:0007669"/>
    <property type="project" value="UniProtKB-KW"/>
</dbReference>
<evidence type="ECO:0000313" key="10">
    <source>
        <dbReference type="Proteomes" id="UP000054350"/>
    </source>
</evidence>
<dbReference type="GO" id="GO:0004222">
    <property type="term" value="F:metalloendopeptidase activity"/>
    <property type="evidence" value="ECO:0007669"/>
    <property type="project" value="InterPro"/>
</dbReference>
<dbReference type="InterPro" id="IPR024077">
    <property type="entry name" value="Neurolysin/TOP_dom2"/>
</dbReference>
<keyword evidence="5 7" id="KW-0862">Zinc</keyword>
<evidence type="ECO:0000313" key="9">
    <source>
        <dbReference type="EMBL" id="KNE65735.1"/>
    </source>
</evidence>
<name>A0A0L0STK3_ALLM3</name>
<dbReference type="GO" id="GO:0046872">
    <property type="term" value="F:metal ion binding"/>
    <property type="evidence" value="ECO:0007669"/>
    <property type="project" value="UniProtKB-UniRule"/>
</dbReference>
<dbReference type="Proteomes" id="UP000054350">
    <property type="component" value="Unassembled WGS sequence"/>
</dbReference>
<dbReference type="Gene3D" id="1.10.1370.10">
    <property type="entry name" value="Neurolysin, domain 3"/>
    <property type="match status" value="1"/>
</dbReference>
<dbReference type="VEuPathDB" id="FungiDB:AMAG_09715"/>